<dbReference type="Proteomes" id="UP001230268">
    <property type="component" value="Unassembled WGS sequence"/>
</dbReference>
<keyword evidence="2" id="KW-1185">Reference proteome</keyword>
<evidence type="ECO:0000313" key="1">
    <source>
        <dbReference type="EMBL" id="KAK1442493.1"/>
    </source>
</evidence>
<sequence length="192" mass="22177">MASTNKLDPLTRQIVNEITDIFALNCIKPWQLKNADDEPIGTIRAQEFVGVARQLGCVFTASESRALSRQFRKHGLNYINVDQFLQLIDNKIKHDHFTAKCEPFTTPNDIIRPKLEQLYDVLDYQKQNKLTLADIKHFLGCINDGELSNKDIEELLKTSKVKLKRNLTKEEFVQIFCPVEDTSYLSLKVLHR</sequence>
<proteinExistence type="predicted"/>
<protein>
    <recommendedName>
        <fullName evidence="3">EF-hand domain-containing protein</fullName>
    </recommendedName>
</protein>
<name>A0AAD8LN66_BABGI</name>
<evidence type="ECO:0008006" key="3">
    <source>
        <dbReference type="Google" id="ProtNLM"/>
    </source>
</evidence>
<dbReference type="AlphaFoldDB" id="A0AAD8LN66"/>
<dbReference type="EMBL" id="JAVEPI010000003">
    <property type="protein sequence ID" value="KAK1442493.1"/>
    <property type="molecule type" value="Genomic_DNA"/>
</dbReference>
<accession>A0AAD8LN66</accession>
<dbReference type="Gene3D" id="1.10.238.10">
    <property type="entry name" value="EF-hand"/>
    <property type="match status" value="1"/>
</dbReference>
<reference evidence="1" key="1">
    <citation type="submission" date="2023-08" db="EMBL/GenBank/DDBJ databases">
        <title>Draft sequence of the Babesia gibsoni genome.</title>
        <authorList>
            <person name="Yamagishi J.Y."/>
            <person name="Xuan X.X."/>
        </authorList>
    </citation>
    <scope>NUCLEOTIDE SEQUENCE</scope>
    <source>
        <strain evidence="1">Azabu</strain>
    </source>
</reference>
<dbReference type="SUPFAM" id="SSF47473">
    <property type="entry name" value="EF-hand"/>
    <property type="match status" value="1"/>
</dbReference>
<comment type="caution">
    <text evidence="1">The sequence shown here is derived from an EMBL/GenBank/DDBJ whole genome shotgun (WGS) entry which is preliminary data.</text>
</comment>
<gene>
    <name evidence="1" type="ORF">BgAZ_300110</name>
</gene>
<dbReference type="InterPro" id="IPR011992">
    <property type="entry name" value="EF-hand-dom_pair"/>
</dbReference>
<evidence type="ECO:0000313" key="2">
    <source>
        <dbReference type="Proteomes" id="UP001230268"/>
    </source>
</evidence>
<organism evidence="1 2">
    <name type="scientific">Babesia gibsoni</name>
    <dbReference type="NCBI Taxonomy" id="33632"/>
    <lineage>
        <taxon>Eukaryota</taxon>
        <taxon>Sar</taxon>
        <taxon>Alveolata</taxon>
        <taxon>Apicomplexa</taxon>
        <taxon>Aconoidasida</taxon>
        <taxon>Piroplasmida</taxon>
        <taxon>Babesiidae</taxon>
        <taxon>Babesia</taxon>
    </lineage>
</organism>